<dbReference type="PANTHER" id="PTHR11607">
    <property type="entry name" value="ALPHA-MANNOSIDASE"/>
    <property type="match status" value="1"/>
</dbReference>
<accession>A0A6B0RGG0</accession>
<dbReference type="GO" id="GO:0006013">
    <property type="term" value="P:mannose metabolic process"/>
    <property type="evidence" value="ECO:0007669"/>
    <property type="project" value="InterPro"/>
</dbReference>
<feature type="domain" description="Glycoside hydrolase family 38 N-terminal" evidence="1">
    <location>
        <begin position="1"/>
        <end position="96"/>
    </location>
</feature>
<dbReference type="GO" id="GO:0004559">
    <property type="term" value="F:alpha-mannosidase activity"/>
    <property type="evidence" value="ECO:0007669"/>
    <property type="project" value="InterPro"/>
</dbReference>
<dbReference type="Gene3D" id="3.20.110.10">
    <property type="entry name" value="Glycoside hydrolase 38, N terminal domain"/>
    <property type="match status" value="1"/>
</dbReference>
<dbReference type="SUPFAM" id="SSF88713">
    <property type="entry name" value="Glycoside hydrolase/deacetylase"/>
    <property type="match status" value="1"/>
</dbReference>
<dbReference type="InterPro" id="IPR027291">
    <property type="entry name" value="Glyco_hydro_38_N_sf"/>
</dbReference>
<dbReference type="GO" id="GO:0005764">
    <property type="term" value="C:lysosome"/>
    <property type="evidence" value="ECO:0007669"/>
    <property type="project" value="TreeGrafter"/>
</dbReference>
<dbReference type="AlphaFoldDB" id="A0A6B0RGG0"/>
<proteinExistence type="predicted"/>
<evidence type="ECO:0000313" key="2">
    <source>
        <dbReference type="EMBL" id="MXQ88061.1"/>
    </source>
</evidence>
<dbReference type="PANTHER" id="PTHR11607:SF28">
    <property type="entry name" value="EPIDIDYMIS-SPECIFIC ALPHA-MANNOSIDASE"/>
    <property type="match status" value="1"/>
</dbReference>
<dbReference type="EMBL" id="VBQZ03000043">
    <property type="protein sequence ID" value="MXQ88061.1"/>
    <property type="molecule type" value="Genomic_DNA"/>
</dbReference>
<dbReference type="Pfam" id="PF01074">
    <property type="entry name" value="Glyco_hydro_38N"/>
    <property type="match status" value="1"/>
</dbReference>
<keyword evidence="3" id="KW-1185">Reference proteome</keyword>
<dbReference type="InterPro" id="IPR050843">
    <property type="entry name" value="Glycosyl_Hydrlase_38"/>
</dbReference>
<organism evidence="2 3">
    <name type="scientific">Bos mutus</name>
    <name type="common">wild yak</name>
    <dbReference type="NCBI Taxonomy" id="72004"/>
    <lineage>
        <taxon>Eukaryota</taxon>
        <taxon>Metazoa</taxon>
        <taxon>Chordata</taxon>
        <taxon>Craniata</taxon>
        <taxon>Vertebrata</taxon>
        <taxon>Euteleostomi</taxon>
        <taxon>Mammalia</taxon>
        <taxon>Eutheria</taxon>
        <taxon>Laurasiatheria</taxon>
        <taxon>Artiodactyla</taxon>
        <taxon>Ruminantia</taxon>
        <taxon>Pecora</taxon>
        <taxon>Bovidae</taxon>
        <taxon>Bovinae</taxon>
        <taxon>Bos</taxon>
    </lineage>
</organism>
<comment type="caution">
    <text evidence="2">The sequence shown here is derived from an EMBL/GenBank/DDBJ whole genome shotgun (WGS) entry which is preliminary data.</text>
</comment>
<evidence type="ECO:0000259" key="1">
    <source>
        <dbReference type="Pfam" id="PF01074"/>
    </source>
</evidence>
<dbReference type="InterPro" id="IPR000602">
    <property type="entry name" value="Glyco_hydro_38_N"/>
</dbReference>
<sequence length="100" mass="11339">MHDEAVTRIDGQILQLTEPWNLLGQSQCPRLVDPCGVSATTPILFALEGFNAHVISRIDYDLKEAMQDNQQLQFVWRGSRSLSAQQEIFTHVLDQFGYCS</sequence>
<dbReference type="InterPro" id="IPR011330">
    <property type="entry name" value="Glyco_hydro/deAcase_b/a-brl"/>
</dbReference>
<protein>
    <recommendedName>
        <fullName evidence="1">Glycoside hydrolase family 38 N-terminal domain-containing protein</fullName>
    </recommendedName>
</protein>
<name>A0A6B0RGG0_9CETA</name>
<evidence type="ECO:0000313" key="3">
    <source>
        <dbReference type="Proteomes" id="UP000322234"/>
    </source>
</evidence>
<dbReference type="Proteomes" id="UP000322234">
    <property type="component" value="Unassembled WGS sequence"/>
</dbReference>
<reference evidence="2" key="1">
    <citation type="submission" date="2019-10" db="EMBL/GenBank/DDBJ databases">
        <title>The sequence and de novo assembly of the wild yak genome.</title>
        <authorList>
            <person name="Liu Y."/>
        </authorList>
    </citation>
    <scope>NUCLEOTIDE SEQUENCE [LARGE SCALE GENOMIC DNA]</scope>
    <source>
        <strain evidence="2">WY2019</strain>
    </source>
</reference>
<gene>
    <name evidence="2" type="ORF">E5288_WYG022450</name>
</gene>